<dbReference type="InterPro" id="IPR038762">
    <property type="entry name" value="ABM_predict"/>
</dbReference>
<dbReference type="Proteomes" id="UP000076083">
    <property type="component" value="Chromosome"/>
</dbReference>
<dbReference type="RefSeq" id="WP_063320462.1">
    <property type="nucleotide sequence ID" value="NZ_CP015225.1"/>
</dbReference>
<feature type="domain" description="ABM" evidence="2">
    <location>
        <begin position="22"/>
        <end position="97"/>
    </location>
</feature>
<dbReference type="InterPro" id="IPR011008">
    <property type="entry name" value="Dimeric_a/b-barrel"/>
</dbReference>
<reference evidence="3 4" key="2">
    <citation type="journal article" date="2018" name="Nature">
        <title>Mutant phenotypes for thousands of bacterial genes of unknown function.</title>
        <authorList>
            <person name="Price M.N."/>
            <person name="Wetmore K.M."/>
            <person name="Waters R.J."/>
            <person name="Callaghan M."/>
            <person name="Ray J."/>
            <person name="Liu H."/>
            <person name="Kuehl J.V."/>
            <person name="Melnyk R.A."/>
            <person name="Lamson J.S."/>
            <person name="Suh Y."/>
            <person name="Carlson H.K."/>
            <person name="Esquivel Z."/>
            <person name="Sadeeshkumar H."/>
            <person name="Chakraborty R."/>
            <person name="Zane G.M."/>
            <person name="Rubin B.E."/>
            <person name="Wall J.D."/>
            <person name="Visel A."/>
            <person name="Bristow J."/>
            <person name="Blow M.J."/>
            <person name="Arkin A.P."/>
            <person name="Deutschbauer A.M."/>
        </authorList>
    </citation>
    <scope>NUCLEOTIDE SEQUENCE [LARGE SCALE GENOMIC DNA]</scope>
    <source>
        <strain evidence="3 4">FW300-N2E2</strain>
    </source>
</reference>
<dbReference type="EMBL" id="CP015225">
    <property type="protein sequence ID" value="AMZ69789.1"/>
    <property type="molecule type" value="Genomic_DNA"/>
</dbReference>
<dbReference type="Gene3D" id="3.30.70.100">
    <property type="match status" value="1"/>
</dbReference>
<evidence type="ECO:0000256" key="1">
    <source>
        <dbReference type="SAM" id="Phobius"/>
    </source>
</evidence>
<sequence>MSESHTIGSPASPAKPGFDEIVTLVVKHRIKAGQDAAYEAWLRRIVSVAGQWPGHLGVDVVRGKRGGLSLFTCVLRFCSTEAMQRWLDSPERRELVEEATPLLADGDQTEVAPHKEFWFAPLADAATPPPRWKQSVVTLLVILPHTLLVPLIWGPLLQLNAFLSNYVVATFLITLTIVLSVVYVFMPLATRLFAPWMEASKAHEHLEPADGQ</sequence>
<dbReference type="InterPro" id="IPR007138">
    <property type="entry name" value="ABM_dom"/>
</dbReference>
<feature type="transmembrane region" description="Helical" evidence="1">
    <location>
        <begin position="166"/>
        <end position="186"/>
    </location>
</feature>
<organism evidence="3 4">
    <name type="scientific">Pseudomonas fluorescens</name>
    <dbReference type="NCBI Taxonomy" id="294"/>
    <lineage>
        <taxon>Bacteria</taxon>
        <taxon>Pseudomonadati</taxon>
        <taxon>Pseudomonadota</taxon>
        <taxon>Gammaproteobacteria</taxon>
        <taxon>Pseudomonadales</taxon>
        <taxon>Pseudomonadaceae</taxon>
        <taxon>Pseudomonas</taxon>
    </lineage>
</organism>
<gene>
    <name evidence="3" type="ORF">TK06_01300</name>
</gene>
<dbReference type="Pfam" id="PF03992">
    <property type="entry name" value="ABM"/>
    <property type="match status" value="1"/>
</dbReference>
<keyword evidence="1" id="KW-0472">Membrane</keyword>
<dbReference type="PANTHER" id="PTHR40057">
    <property type="entry name" value="SLR1162 PROTEIN"/>
    <property type="match status" value="1"/>
</dbReference>
<reference evidence="4" key="1">
    <citation type="submission" date="2016-04" db="EMBL/GenBank/DDBJ databases">
        <authorList>
            <person name="Ray J."/>
            <person name="Price M."/>
            <person name="Deutschbauer A."/>
        </authorList>
    </citation>
    <scope>NUCLEOTIDE SEQUENCE [LARGE SCALE GENOMIC DNA]</scope>
    <source>
        <strain evidence="4">FW300-N2E2</strain>
    </source>
</reference>
<dbReference type="SUPFAM" id="SSF54909">
    <property type="entry name" value="Dimeric alpha+beta barrel"/>
    <property type="match status" value="1"/>
</dbReference>
<protein>
    <submittedName>
        <fullName evidence="3">Antibiotic biosynthesis monooxygenase</fullName>
    </submittedName>
</protein>
<evidence type="ECO:0000313" key="3">
    <source>
        <dbReference type="EMBL" id="AMZ69789.1"/>
    </source>
</evidence>
<keyword evidence="1" id="KW-0812">Transmembrane</keyword>
<evidence type="ECO:0000259" key="2">
    <source>
        <dbReference type="Pfam" id="PF03992"/>
    </source>
</evidence>
<proteinExistence type="predicted"/>
<feature type="transmembrane region" description="Helical" evidence="1">
    <location>
        <begin position="136"/>
        <end position="154"/>
    </location>
</feature>
<evidence type="ECO:0000313" key="4">
    <source>
        <dbReference type="Proteomes" id="UP000076083"/>
    </source>
</evidence>
<dbReference type="PANTHER" id="PTHR40057:SF1">
    <property type="entry name" value="SLR1162 PROTEIN"/>
    <property type="match status" value="1"/>
</dbReference>
<keyword evidence="1" id="KW-1133">Transmembrane helix</keyword>
<dbReference type="AlphaFoldDB" id="A0A165YPN0"/>
<accession>A0A165YPN0</accession>
<dbReference type="GO" id="GO:0004497">
    <property type="term" value="F:monooxygenase activity"/>
    <property type="evidence" value="ECO:0007669"/>
    <property type="project" value="UniProtKB-KW"/>
</dbReference>
<keyword evidence="3" id="KW-0503">Monooxygenase</keyword>
<name>A0A165YPN0_PSEFL</name>
<keyword evidence="3" id="KW-0560">Oxidoreductase</keyword>